<dbReference type="Gene3D" id="1.20.90.10">
    <property type="entry name" value="Phospholipase A2 domain"/>
    <property type="match status" value="1"/>
</dbReference>
<evidence type="ECO:0000256" key="9">
    <source>
        <dbReference type="ARBA" id="ARBA00023157"/>
    </source>
</evidence>
<evidence type="ECO:0000313" key="13">
    <source>
        <dbReference type="EMBL" id="KAL0979401.1"/>
    </source>
</evidence>
<dbReference type="GO" id="GO:0046872">
    <property type="term" value="F:metal ion binding"/>
    <property type="evidence" value="ECO:0007669"/>
    <property type="project" value="UniProtKB-KW"/>
</dbReference>
<dbReference type="AlphaFoldDB" id="A0ABD0WSX8"/>
<feature type="region of interest" description="Disordered" evidence="10">
    <location>
        <begin position="305"/>
        <end position="362"/>
    </location>
</feature>
<evidence type="ECO:0000256" key="4">
    <source>
        <dbReference type="ARBA" id="ARBA00022525"/>
    </source>
</evidence>
<name>A0ABD0WSX8_UMBPY</name>
<dbReference type="PROSITE" id="PS00118">
    <property type="entry name" value="PA2_HIS"/>
    <property type="match status" value="1"/>
</dbReference>
<dbReference type="FunFam" id="1.20.90.10:FF:000002">
    <property type="entry name" value="Phospholipase A2 group III"/>
    <property type="match status" value="1"/>
</dbReference>
<keyword evidence="4" id="KW-0964">Secreted</keyword>
<dbReference type="SMART" id="SM00085">
    <property type="entry name" value="PA2c"/>
    <property type="match status" value="1"/>
</dbReference>
<keyword evidence="11" id="KW-0732">Signal</keyword>
<evidence type="ECO:0000256" key="5">
    <source>
        <dbReference type="ARBA" id="ARBA00022723"/>
    </source>
</evidence>
<evidence type="ECO:0000256" key="10">
    <source>
        <dbReference type="SAM" id="MobiDB-lite"/>
    </source>
</evidence>
<keyword evidence="9" id="KW-1015">Disulfide bond</keyword>
<keyword evidence="7" id="KW-0106">Calcium</keyword>
<dbReference type="InterPro" id="IPR033113">
    <property type="entry name" value="PLA2_histidine"/>
</dbReference>
<keyword evidence="6" id="KW-0378">Hydrolase</keyword>
<dbReference type="GO" id="GO:0004623">
    <property type="term" value="F:phospholipase A2 activity"/>
    <property type="evidence" value="ECO:0007669"/>
    <property type="project" value="UniProtKB-EC"/>
</dbReference>
<comment type="subcellular location">
    <subcellularLocation>
        <location evidence="2">Secreted</location>
    </subcellularLocation>
</comment>
<organism evidence="13 14">
    <name type="scientific">Umbra pygmaea</name>
    <name type="common">Eastern mudminnow</name>
    <dbReference type="NCBI Taxonomy" id="75934"/>
    <lineage>
        <taxon>Eukaryota</taxon>
        <taxon>Metazoa</taxon>
        <taxon>Chordata</taxon>
        <taxon>Craniata</taxon>
        <taxon>Vertebrata</taxon>
        <taxon>Euteleostomi</taxon>
        <taxon>Actinopterygii</taxon>
        <taxon>Neopterygii</taxon>
        <taxon>Teleostei</taxon>
        <taxon>Protacanthopterygii</taxon>
        <taxon>Esociformes</taxon>
        <taxon>Umbridae</taxon>
        <taxon>Umbra</taxon>
    </lineage>
</organism>
<evidence type="ECO:0000256" key="3">
    <source>
        <dbReference type="ARBA" id="ARBA00013278"/>
    </source>
</evidence>
<keyword evidence="5" id="KW-0479">Metal-binding</keyword>
<evidence type="ECO:0000256" key="1">
    <source>
        <dbReference type="ARBA" id="ARBA00001913"/>
    </source>
</evidence>
<feature type="chain" id="PRO_5044770033" description="phospholipase A2" evidence="11">
    <location>
        <begin position="22"/>
        <end position="362"/>
    </location>
</feature>
<dbReference type="InterPro" id="IPR036444">
    <property type="entry name" value="PLipase_A2_dom_sf"/>
</dbReference>
<dbReference type="Proteomes" id="UP001557470">
    <property type="component" value="Unassembled WGS sequence"/>
</dbReference>
<reference evidence="13 14" key="1">
    <citation type="submission" date="2024-06" db="EMBL/GenBank/DDBJ databases">
        <authorList>
            <person name="Pan Q."/>
            <person name="Wen M."/>
            <person name="Jouanno E."/>
            <person name="Zahm M."/>
            <person name="Klopp C."/>
            <person name="Cabau C."/>
            <person name="Louis A."/>
            <person name="Berthelot C."/>
            <person name="Parey E."/>
            <person name="Roest Crollius H."/>
            <person name="Montfort J."/>
            <person name="Robinson-Rechavi M."/>
            <person name="Bouchez O."/>
            <person name="Lampietro C."/>
            <person name="Lopez Roques C."/>
            <person name="Donnadieu C."/>
            <person name="Postlethwait J."/>
            <person name="Bobe J."/>
            <person name="Verreycken H."/>
            <person name="Guiguen Y."/>
        </authorList>
    </citation>
    <scope>NUCLEOTIDE SEQUENCE [LARGE SCALE GENOMIC DNA]</scope>
    <source>
        <strain evidence="13">Up_M1</strain>
        <tissue evidence="13">Testis</tissue>
    </source>
</reference>
<dbReference type="EC" id="3.1.1.4" evidence="3"/>
<evidence type="ECO:0000256" key="6">
    <source>
        <dbReference type="ARBA" id="ARBA00022801"/>
    </source>
</evidence>
<feature type="domain" description="Phospholipase A2-like central" evidence="12">
    <location>
        <begin position="129"/>
        <end position="259"/>
    </location>
</feature>
<dbReference type="GO" id="GO:0006629">
    <property type="term" value="P:lipid metabolic process"/>
    <property type="evidence" value="ECO:0007669"/>
    <property type="project" value="UniProtKB-KW"/>
</dbReference>
<comment type="cofactor">
    <cofactor evidence="1">
        <name>Ca(2+)</name>
        <dbReference type="ChEBI" id="CHEBI:29108"/>
    </cofactor>
</comment>
<comment type="caution">
    <text evidence="13">The sequence shown here is derived from an EMBL/GenBank/DDBJ whole genome shotgun (WGS) entry which is preliminary data.</text>
</comment>
<evidence type="ECO:0000313" key="14">
    <source>
        <dbReference type="Proteomes" id="UP001557470"/>
    </source>
</evidence>
<keyword evidence="8" id="KW-0443">Lipid metabolism</keyword>
<dbReference type="EMBL" id="JAGEUA010000005">
    <property type="protein sequence ID" value="KAL0979401.1"/>
    <property type="molecule type" value="Genomic_DNA"/>
</dbReference>
<proteinExistence type="predicted"/>
<gene>
    <name evidence="13" type="ORF">UPYG_G00184580</name>
</gene>
<sequence length="362" mass="40799">MITQNIQQLVLCLSLLSFSNTCVKMSLGTNAQDANFCHRTSSTGLGLTSVSFLHKVVGAHSLMLYVSKWSEKELIKCSIINDTLATSIYLSLCRQTRSGSPVELSVYNISVLFNPENLCSLSPVNRFTTQMELQHFFSAKSRRKRAVIFPGTLWCGTGSKAIDYNQLGMFERADRCCREHDHCSHIIPSFTVNYGVFNSNFFTVSHCECDLRFRQCLRNVNDSISNMVGFSFFNLIRVPCFEFTHKVQCTELNWWGMCKEAKMAPYAVLKNSLVYTINNTIRKHGDTSNPHSQAGILESLVTARPLSSTRTKKVPKENHPKPIASTRDCVPRGPRRGVTFQSEDGKGKRKNNVNHQDTFKGP</sequence>
<dbReference type="GO" id="GO:0005576">
    <property type="term" value="C:extracellular region"/>
    <property type="evidence" value="ECO:0007669"/>
    <property type="project" value="UniProtKB-SubCell"/>
</dbReference>
<dbReference type="PANTHER" id="PTHR12253">
    <property type="entry name" value="RH14732P"/>
    <property type="match status" value="1"/>
</dbReference>
<accession>A0ABD0WSX8</accession>
<dbReference type="InterPro" id="IPR016090">
    <property type="entry name" value="PLA2-like_dom"/>
</dbReference>
<evidence type="ECO:0000256" key="2">
    <source>
        <dbReference type="ARBA" id="ARBA00004613"/>
    </source>
</evidence>
<protein>
    <recommendedName>
        <fullName evidence="3">phospholipase A2</fullName>
        <ecNumber evidence="3">3.1.1.4</ecNumber>
    </recommendedName>
</protein>
<dbReference type="CDD" id="cd04704">
    <property type="entry name" value="PLA2_bee_venom_like"/>
    <property type="match status" value="1"/>
</dbReference>
<dbReference type="Pfam" id="PF05826">
    <property type="entry name" value="Phospholip_A2_2"/>
    <property type="match status" value="1"/>
</dbReference>
<evidence type="ECO:0000256" key="8">
    <source>
        <dbReference type="ARBA" id="ARBA00023098"/>
    </source>
</evidence>
<evidence type="ECO:0000259" key="12">
    <source>
        <dbReference type="SMART" id="SM00085"/>
    </source>
</evidence>
<feature type="signal peptide" evidence="11">
    <location>
        <begin position="1"/>
        <end position="21"/>
    </location>
</feature>
<evidence type="ECO:0000256" key="7">
    <source>
        <dbReference type="ARBA" id="ARBA00022837"/>
    </source>
</evidence>
<keyword evidence="14" id="KW-1185">Reference proteome</keyword>
<evidence type="ECO:0000256" key="11">
    <source>
        <dbReference type="SAM" id="SignalP"/>
    </source>
</evidence>
<dbReference type="SUPFAM" id="SSF48619">
    <property type="entry name" value="Phospholipase A2, PLA2"/>
    <property type="match status" value="1"/>
</dbReference>